<dbReference type="InterPro" id="IPR018168">
    <property type="entry name" value="Ubi_Hdrlase_CS"/>
</dbReference>
<dbReference type="Proteomes" id="UP000075809">
    <property type="component" value="Unassembled WGS sequence"/>
</dbReference>
<comment type="subcellular location">
    <subcellularLocation>
        <location evidence="12">Mitochondrion inner membrane</location>
        <topology evidence="12">Peripheral membrane protein</topology>
        <orientation evidence="12">Matrix side</orientation>
    </subcellularLocation>
</comment>
<evidence type="ECO:0000313" key="16">
    <source>
        <dbReference type="Proteomes" id="UP000075809"/>
    </source>
</evidence>
<dbReference type="FunFam" id="3.50.50.60:FF:000021">
    <property type="entry name" value="Ubiquinone biosynthesis monooxygenase COQ6"/>
    <property type="match status" value="1"/>
</dbReference>
<evidence type="ECO:0000256" key="4">
    <source>
        <dbReference type="ARBA" id="ARBA00022688"/>
    </source>
</evidence>
<comment type="catalytic activity">
    <reaction evidence="12">
        <text>a 2-methoxy-6-(all-trans-polyprenyl)phenol + 2 reduced [2Fe-2S]-[ferredoxin] + O2 + 2 H(+) = a 2-methoxy-6-(all-trans-polyprenyl)benzene-1,4-diol + 2 oxidized [2Fe-2S]-[ferredoxin] + H2O</text>
        <dbReference type="Rhea" id="RHEA:81183"/>
        <dbReference type="Rhea" id="RHEA-COMP:9551"/>
        <dbReference type="Rhea" id="RHEA-COMP:10000"/>
        <dbReference type="Rhea" id="RHEA-COMP:10001"/>
        <dbReference type="Rhea" id="RHEA-COMP:10858"/>
        <dbReference type="ChEBI" id="CHEBI:15377"/>
        <dbReference type="ChEBI" id="CHEBI:15378"/>
        <dbReference type="ChEBI" id="CHEBI:15379"/>
        <dbReference type="ChEBI" id="CHEBI:33737"/>
        <dbReference type="ChEBI" id="CHEBI:33738"/>
        <dbReference type="ChEBI" id="CHEBI:62731"/>
        <dbReference type="ChEBI" id="CHEBI:84166"/>
        <dbReference type="EC" id="1.14.15.46"/>
    </reaction>
</comment>
<dbReference type="GO" id="GO:0120538">
    <property type="term" value="F:2-methoxy-6-polyprenolphenol 4-hydroxylase activity"/>
    <property type="evidence" value="ECO:0007669"/>
    <property type="project" value="UniProtKB-EC"/>
</dbReference>
<evidence type="ECO:0000256" key="9">
    <source>
        <dbReference type="ARBA" id="ARBA00023033"/>
    </source>
</evidence>
<dbReference type="STRING" id="64791.A0A151WR83"/>
<dbReference type="GO" id="GO:0016712">
    <property type="term" value="F:oxidoreductase activity, acting on paired donors, with incorporation or reduction of molecular oxygen, reduced flavin or flavoprotein as one donor, and incorporation of one atom of oxygen"/>
    <property type="evidence" value="ECO:0007669"/>
    <property type="project" value="UniProtKB-UniRule"/>
</dbReference>
<dbReference type="GO" id="GO:0031314">
    <property type="term" value="C:extrinsic component of mitochondrial inner membrane"/>
    <property type="evidence" value="ECO:0007669"/>
    <property type="project" value="UniProtKB-UniRule"/>
</dbReference>
<dbReference type="InterPro" id="IPR000689">
    <property type="entry name" value="UbQ_mOase_COQ6"/>
</dbReference>
<keyword evidence="3 12" id="KW-0285">Flavoprotein</keyword>
<dbReference type="SUPFAM" id="SSF51905">
    <property type="entry name" value="FAD/NAD(P)-binding domain"/>
    <property type="match status" value="1"/>
</dbReference>
<dbReference type="PROSITE" id="PS01304">
    <property type="entry name" value="UBIH"/>
    <property type="match status" value="1"/>
</dbReference>
<reference evidence="15 16" key="1">
    <citation type="submission" date="2015-09" db="EMBL/GenBank/DDBJ databases">
        <title>Trachymyrmex zeteki WGS genome.</title>
        <authorList>
            <person name="Nygaard S."/>
            <person name="Hu H."/>
            <person name="Boomsma J."/>
            <person name="Zhang G."/>
        </authorList>
    </citation>
    <scope>NUCLEOTIDE SEQUENCE [LARGE SCALE GENOMIC DNA]</scope>
    <source>
        <strain evidence="15">Tzet28-1</strain>
        <tissue evidence="15">Whole body</tissue>
    </source>
</reference>
<dbReference type="Gene3D" id="3.50.50.60">
    <property type="entry name" value="FAD/NAD(P)-binding domain"/>
    <property type="match status" value="2"/>
</dbReference>
<dbReference type="PRINTS" id="PR00420">
    <property type="entry name" value="RNGMNOXGNASE"/>
</dbReference>
<keyword evidence="11 12" id="KW-0472">Membrane</keyword>
<feature type="chain" id="PRO_5007591384" description="Ubiquinone biosynthesis monooxygenase COQ6, mitochondrial" evidence="13">
    <location>
        <begin position="18"/>
        <end position="486"/>
    </location>
</feature>
<dbReference type="InterPro" id="IPR002938">
    <property type="entry name" value="FAD-bd"/>
</dbReference>
<evidence type="ECO:0000256" key="2">
    <source>
        <dbReference type="ARBA" id="ARBA00005349"/>
    </source>
</evidence>
<keyword evidence="5 12" id="KW-0999">Mitochondrion inner membrane</keyword>
<evidence type="ECO:0000256" key="8">
    <source>
        <dbReference type="ARBA" id="ARBA00023002"/>
    </source>
</evidence>
<evidence type="ECO:0000256" key="12">
    <source>
        <dbReference type="HAMAP-Rule" id="MF_03193"/>
    </source>
</evidence>
<evidence type="ECO:0000256" key="1">
    <source>
        <dbReference type="ARBA" id="ARBA00001974"/>
    </source>
</evidence>
<feature type="signal peptide" evidence="13">
    <location>
        <begin position="1"/>
        <end position="17"/>
    </location>
</feature>
<dbReference type="EC" id="1.14.15.45" evidence="12"/>
<feature type="domain" description="FAD-binding" evidence="14">
    <location>
        <begin position="356"/>
        <end position="420"/>
    </location>
</feature>
<keyword evidence="16" id="KW-1185">Reference proteome</keyword>
<feature type="domain" description="FAD-binding" evidence="14">
    <location>
        <begin position="45"/>
        <end position="300"/>
    </location>
</feature>
<dbReference type="PANTHER" id="PTHR43876">
    <property type="entry name" value="UBIQUINONE BIOSYNTHESIS MONOOXYGENASE COQ6, MITOCHONDRIAL"/>
    <property type="match status" value="1"/>
</dbReference>
<evidence type="ECO:0000256" key="3">
    <source>
        <dbReference type="ARBA" id="ARBA00022630"/>
    </source>
</evidence>
<dbReference type="EC" id="1.14.15.46" evidence="12"/>
<dbReference type="FunFam" id="3.50.50.60:FF:000086">
    <property type="entry name" value="Ubiquinone biosynthesis monooxygenase COQ6, mitochondrial"/>
    <property type="match status" value="1"/>
</dbReference>
<evidence type="ECO:0000256" key="10">
    <source>
        <dbReference type="ARBA" id="ARBA00023128"/>
    </source>
</evidence>
<dbReference type="Pfam" id="PF01494">
    <property type="entry name" value="FAD_binding_3"/>
    <property type="match status" value="2"/>
</dbReference>
<dbReference type="InterPro" id="IPR036188">
    <property type="entry name" value="FAD/NAD-bd_sf"/>
</dbReference>
<evidence type="ECO:0000256" key="7">
    <source>
        <dbReference type="ARBA" id="ARBA00022946"/>
    </source>
</evidence>
<comment type="similarity">
    <text evidence="2 12">Belongs to the UbiH/COQ6 family.</text>
</comment>
<keyword evidence="4 12" id="KW-0831">Ubiquinone biosynthesis</keyword>
<comment type="pathway">
    <text evidence="12">Cofactor biosynthesis; ubiquinone biosynthesis.</text>
</comment>
<accession>A0A151WR83</accession>
<dbReference type="FunFam" id="3.30.9.10:FF:000111">
    <property type="entry name" value="Ubiquinone biosynthesis monooxygenase COQ6, mitochondrial"/>
    <property type="match status" value="1"/>
</dbReference>
<evidence type="ECO:0000259" key="14">
    <source>
        <dbReference type="Pfam" id="PF01494"/>
    </source>
</evidence>
<dbReference type="InterPro" id="IPR010971">
    <property type="entry name" value="UbiH/COQ6"/>
</dbReference>
<dbReference type="InterPro" id="IPR051205">
    <property type="entry name" value="UbiH/COQ6_monooxygenase"/>
</dbReference>
<dbReference type="NCBIfam" id="TIGR01989">
    <property type="entry name" value="COQ6"/>
    <property type="match status" value="1"/>
</dbReference>
<comment type="cofactor">
    <cofactor evidence="1 12">
        <name>FAD</name>
        <dbReference type="ChEBI" id="CHEBI:57692"/>
    </cofactor>
</comment>
<evidence type="ECO:0000256" key="11">
    <source>
        <dbReference type="ARBA" id="ARBA00023136"/>
    </source>
</evidence>
<sequence>MTVRIAMLTCRLVLASSRNCERVIPSATVVSKKSYSTTTENEKTYDVIIAGGGMVGTTLACAIANNQKLAGKKILLLEGNVKQEYTPQEQYSNRVVALNQQTRTLLSSIGAWKHIEAVRYSPVRQMQVWDACSDAVITFNENLLCKELAYIVENDLLIHAINKQLAEKENVTLIYNSKVANVELLQTGVEFVTIQLQSGEQYRTRLLVGADGVNSLVRKAMGVNYLNWQYNQLGIVATVKLSEPTKNVVAWQRFLPTGPIALLPLTDSLSSLVWSVTKEKAKELLKISEEEFVDRINEALWQIYPKSSIVESGMYGFQQLLTRLALKTNASRQMPPSMEAIVEGSRAAFPLGFGHASSYVQSGAVLIGDAAHRVHPLAGQGVNLGFGDVAELTQILAEASVNGSHLNDMYYLRTYETLRQRHNVPIMFAIDGLHRFYQHTAAPIVLGRSLGLQLVDALPPIKKLLMQQAAGNNMFLKCFHWGTYRM</sequence>
<dbReference type="EMBL" id="KQ982813">
    <property type="protein sequence ID" value="KYQ50311.1"/>
    <property type="molecule type" value="Genomic_DNA"/>
</dbReference>
<keyword evidence="15" id="KW-0830">Ubiquinone</keyword>
<dbReference type="AlphaFoldDB" id="A0A151WR83"/>
<keyword evidence="13" id="KW-0732">Signal</keyword>
<dbReference type="UniPathway" id="UPA00232"/>
<gene>
    <name evidence="12" type="primary">coq6</name>
    <name evidence="15" type="ORF">ALC60_10625</name>
</gene>
<comment type="function">
    <text evidence="12">FAD-dependent monooxygenase required for two non-consecutive steps during ubiquinone biosynthesis. Required for the C5-ring hydroxylation during ubiquinone biosynthesis by catalyzing the hydroxylation of 4-hydroxy-3-(all-trans-polyprenyl)benzoic acid to 3,4-dihydroxy-5-(all-trans-polyprenyl)benzoic acid. Also acts downstream of coq4, for the C1-hydroxylation during ubiquinone biosynthesis by catalyzing the hydroxylation of 2-methoxy-6-(all-trans-polyprenyl)phenol to 2-methoxy-6-(all-trans-polyprenyl)benzene-1,4-diol. The electrons required for the hydroxylation reaction are funneled indirectly to coq6 from NADPH via a ferredoxin/ferredoxin reductase system.</text>
</comment>
<proteinExistence type="inferred from homology"/>
<keyword evidence="9 12" id="KW-0503">Monooxygenase</keyword>
<dbReference type="GO" id="GO:0106364">
    <property type="term" value="F:4-hydroxy-3-all-trans-polyprenylbenzoate oxygenase activity"/>
    <property type="evidence" value="ECO:0007669"/>
    <property type="project" value="UniProtKB-EC"/>
</dbReference>
<evidence type="ECO:0000256" key="5">
    <source>
        <dbReference type="ARBA" id="ARBA00022792"/>
    </source>
</evidence>
<keyword evidence="10 12" id="KW-0496">Mitochondrion</keyword>
<keyword evidence="7" id="KW-0809">Transit peptide</keyword>
<organism evidence="15 16">
    <name type="scientific">Mycetomoellerius zeteki</name>
    <dbReference type="NCBI Taxonomy" id="64791"/>
    <lineage>
        <taxon>Eukaryota</taxon>
        <taxon>Metazoa</taxon>
        <taxon>Ecdysozoa</taxon>
        <taxon>Arthropoda</taxon>
        <taxon>Hexapoda</taxon>
        <taxon>Insecta</taxon>
        <taxon>Pterygota</taxon>
        <taxon>Neoptera</taxon>
        <taxon>Endopterygota</taxon>
        <taxon>Hymenoptera</taxon>
        <taxon>Apocrita</taxon>
        <taxon>Aculeata</taxon>
        <taxon>Formicoidea</taxon>
        <taxon>Formicidae</taxon>
        <taxon>Myrmicinae</taxon>
        <taxon>Mycetomoellerius</taxon>
    </lineage>
</organism>
<comment type="subunit">
    <text evidence="12">Component of a multi-subunit COQ enzyme complex.</text>
</comment>
<dbReference type="HAMAP" id="MF_03193">
    <property type="entry name" value="COQ6_monooxygenase"/>
    <property type="match status" value="1"/>
</dbReference>
<keyword evidence="6 12" id="KW-0274">FAD</keyword>
<comment type="catalytic activity">
    <reaction evidence="12">
        <text>a 4-hydroxy-3-(all-trans-polyprenyl)benzoate + 2 reduced [2Fe-2S]-[ferredoxin] + O2 + 2 H(+) = a 3,4-dihydroxy-5-(all-trans-polyprenyl)benzoate + 2 oxidized [2Fe-2S]-[ferredoxin] + H2O</text>
        <dbReference type="Rhea" id="RHEA:81195"/>
        <dbReference type="Rhea" id="RHEA-COMP:9514"/>
        <dbReference type="Rhea" id="RHEA-COMP:10000"/>
        <dbReference type="Rhea" id="RHEA-COMP:10001"/>
        <dbReference type="Rhea" id="RHEA-COMP:10930"/>
        <dbReference type="ChEBI" id="CHEBI:15377"/>
        <dbReference type="ChEBI" id="CHEBI:15378"/>
        <dbReference type="ChEBI" id="CHEBI:15379"/>
        <dbReference type="ChEBI" id="CHEBI:33737"/>
        <dbReference type="ChEBI" id="CHEBI:33738"/>
        <dbReference type="ChEBI" id="CHEBI:64694"/>
        <dbReference type="ChEBI" id="CHEBI:78396"/>
        <dbReference type="EC" id="1.14.15.45"/>
    </reaction>
</comment>
<protein>
    <recommendedName>
        <fullName evidence="12">Ubiquinone biosynthesis monooxygenase COQ6, mitochondrial</fullName>
        <ecNumber evidence="12">1.14.15.45</ecNumber>
    </recommendedName>
    <alternativeName>
        <fullName evidence="12">2-methoxy-6-polyprenolphenol 4-hydroxylase</fullName>
        <ecNumber evidence="12">1.14.15.46</ecNumber>
    </alternativeName>
</protein>
<evidence type="ECO:0000313" key="15">
    <source>
        <dbReference type="EMBL" id="KYQ50311.1"/>
    </source>
</evidence>
<keyword evidence="8 12" id="KW-0560">Oxidoreductase</keyword>
<evidence type="ECO:0000256" key="13">
    <source>
        <dbReference type="SAM" id="SignalP"/>
    </source>
</evidence>
<dbReference type="GO" id="GO:0071949">
    <property type="term" value="F:FAD binding"/>
    <property type="evidence" value="ECO:0007669"/>
    <property type="project" value="InterPro"/>
</dbReference>
<dbReference type="NCBIfam" id="TIGR01988">
    <property type="entry name" value="Ubi-OHases"/>
    <property type="match status" value="1"/>
</dbReference>
<evidence type="ECO:0000256" key="6">
    <source>
        <dbReference type="ARBA" id="ARBA00022827"/>
    </source>
</evidence>
<dbReference type="PANTHER" id="PTHR43876:SF7">
    <property type="entry name" value="UBIQUINONE BIOSYNTHESIS MONOOXYGENASE COQ6, MITOCHONDRIAL"/>
    <property type="match status" value="1"/>
</dbReference>
<name>A0A151WR83_9HYME</name>